<reference evidence="8 9" key="1">
    <citation type="journal article" date="2009" name="PLoS Genet.">
        <title>Localized plasticity in the streamlined genomes of vinyl chloride respiring Dehalococcoides.</title>
        <authorList>
            <person name="McMurdie P.J."/>
            <person name="Behrens S.F."/>
            <person name="Muller J.A."/>
            <person name="Goke J."/>
            <person name="Ritalahti K.M."/>
            <person name="Wagner R."/>
            <person name="Goltsman E."/>
            <person name="Lapidus A."/>
            <person name="Holmes S."/>
            <person name="Loffler F.E."/>
            <person name="Spormann A.M."/>
        </authorList>
    </citation>
    <scope>NUCLEOTIDE SEQUENCE [LARGE SCALE GENOMIC DNA]</scope>
    <source>
        <strain evidence="8 9">VS</strain>
    </source>
</reference>
<dbReference type="OrthoDB" id="9813719at2"/>
<dbReference type="EMBL" id="CP001827">
    <property type="protein sequence ID" value="ACZ61419.1"/>
    <property type="molecule type" value="Genomic_DNA"/>
</dbReference>
<evidence type="ECO:0000256" key="2">
    <source>
        <dbReference type="ARBA" id="ARBA00022603"/>
    </source>
</evidence>
<feature type="active site" evidence="6">
    <location>
        <position position="96"/>
    </location>
</feature>
<dbReference type="Pfam" id="PF00145">
    <property type="entry name" value="DNA_methylase"/>
    <property type="match status" value="1"/>
</dbReference>
<evidence type="ECO:0000256" key="1">
    <source>
        <dbReference type="ARBA" id="ARBA00011975"/>
    </source>
</evidence>
<dbReference type="eggNOG" id="COG0270">
    <property type="taxonomic scope" value="Bacteria"/>
</dbReference>
<dbReference type="GO" id="GO:0044027">
    <property type="term" value="P:negative regulation of gene expression via chromosomal CpG island methylation"/>
    <property type="evidence" value="ECO:0007669"/>
    <property type="project" value="TreeGrafter"/>
</dbReference>
<dbReference type="REBASE" id="22814">
    <property type="entry name" value="M.DspVSORF257P"/>
</dbReference>
<dbReference type="InterPro" id="IPR029063">
    <property type="entry name" value="SAM-dependent_MTases_sf"/>
</dbReference>
<keyword evidence="2 6" id="KW-0489">Methyltransferase</keyword>
<evidence type="ECO:0000256" key="5">
    <source>
        <dbReference type="ARBA" id="ARBA00022747"/>
    </source>
</evidence>
<proteinExistence type="inferred from homology"/>
<evidence type="ECO:0000313" key="9">
    <source>
        <dbReference type="Proteomes" id="UP000002506"/>
    </source>
</evidence>
<dbReference type="HOGENOM" id="CLU_006958_2_2_0"/>
<dbReference type="NCBIfam" id="TIGR00675">
    <property type="entry name" value="dcm"/>
    <property type="match status" value="1"/>
</dbReference>
<dbReference type="GO" id="GO:0003886">
    <property type="term" value="F:DNA (cytosine-5-)-methyltransferase activity"/>
    <property type="evidence" value="ECO:0007669"/>
    <property type="project" value="UniProtKB-EC"/>
</dbReference>
<dbReference type="PROSITE" id="PS51679">
    <property type="entry name" value="SAM_MT_C5"/>
    <property type="match status" value="1"/>
</dbReference>
<dbReference type="RefSeq" id="WP_012881595.1">
    <property type="nucleotide sequence ID" value="NC_013552.1"/>
</dbReference>
<dbReference type="Proteomes" id="UP000002506">
    <property type="component" value="Chromosome"/>
</dbReference>
<sequence length="365" mass="41304">MQDKCQRIQGKSLHHELIAIDLFCGCGGLTVGLKRAGFRVIGAVDNDPIAITTYRSNHRDVKVWKKDITKLKIDTVKKRLKLRKGELDLVAGCPPCQGFTSLRTLNGSKEVEDPRNDLVLEFQRFVKYLRPKAVMMENVPELAEDKRFTDFKAYLKRLGYVGQYRILDAGNYGVPQRRERLIYIASLGEKVRFAKRSKRLKTVRDAIACLPMAGESGDPLHDIVEHRTPAVMNKIRRIPHDGGSRTDLPEDDQLPCHVRCGGFKDVYGRMAWDRQAPTITSGCFNPSKGRFLHPEEDRAITMREAALLQGLPRKYKFRGTKSKSAIALMIGNVFPPPFTAAHARMIRKVLINNGITADNPPRDER</sequence>
<dbReference type="InterPro" id="IPR001525">
    <property type="entry name" value="C5_MeTfrase"/>
</dbReference>
<comment type="similarity">
    <text evidence="6 7">Belongs to the class I-like SAM-binding methyltransferase superfamily. C5-methyltransferase family.</text>
</comment>
<organism evidence="8 9">
    <name type="scientific">Dehalococcoides mccartyi (strain VS)</name>
    <dbReference type="NCBI Taxonomy" id="311424"/>
    <lineage>
        <taxon>Bacteria</taxon>
        <taxon>Bacillati</taxon>
        <taxon>Chloroflexota</taxon>
        <taxon>Dehalococcoidia</taxon>
        <taxon>Dehalococcoidales</taxon>
        <taxon>Dehalococcoidaceae</taxon>
        <taxon>Dehalococcoides</taxon>
    </lineage>
</organism>
<dbReference type="EC" id="2.1.1.37" evidence="1"/>
<evidence type="ECO:0000313" key="8">
    <source>
        <dbReference type="EMBL" id="ACZ61419.1"/>
    </source>
</evidence>
<dbReference type="PANTHER" id="PTHR10629:SF52">
    <property type="entry name" value="DNA (CYTOSINE-5)-METHYLTRANSFERASE 1"/>
    <property type="match status" value="1"/>
</dbReference>
<gene>
    <name evidence="8" type="primary">dcm</name>
    <name evidence="8" type="ordered locus">DhcVS_257</name>
</gene>
<evidence type="ECO:0000256" key="4">
    <source>
        <dbReference type="ARBA" id="ARBA00022691"/>
    </source>
</evidence>
<dbReference type="GO" id="GO:0032259">
    <property type="term" value="P:methylation"/>
    <property type="evidence" value="ECO:0007669"/>
    <property type="project" value="UniProtKB-KW"/>
</dbReference>
<keyword evidence="3 6" id="KW-0808">Transferase</keyword>
<dbReference type="KEGG" id="dev:DhcVS_257"/>
<name>D2BGG9_DEHMV</name>
<dbReference type="AlphaFoldDB" id="D2BGG9"/>
<dbReference type="PANTHER" id="PTHR10629">
    <property type="entry name" value="CYTOSINE-SPECIFIC METHYLTRANSFERASE"/>
    <property type="match status" value="1"/>
</dbReference>
<dbReference type="GO" id="GO:0009307">
    <property type="term" value="P:DNA restriction-modification system"/>
    <property type="evidence" value="ECO:0007669"/>
    <property type="project" value="UniProtKB-KW"/>
</dbReference>
<accession>D2BGG9</accession>
<dbReference type="GO" id="GO:0003677">
    <property type="term" value="F:DNA binding"/>
    <property type="evidence" value="ECO:0007669"/>
    <property type="project" value="TreeGrafter"/>
</dbReference>
<evidence type="ECO:0000256" key="3">
    <source>
        <dbReference type="ARBA" id="ARBA00022679"/>
    </source>
</evidence>
<dbReference type="Gene3D" id="3.40.50.150">
    <property type="entry name" value="Vaccinia Virus protein VP39"/>
    <property type="match status" value="1"/>
</dbReference>
<protein>
    <recommendedName>
        <fullName evidence="1">DNA (cytosine-5-)-methyltransferase</fullName>
        <ecNumber evidence="1">2.1.1.37</ecNumber>
    </recommendedName>
</protein>
<evidence type="ECO:0000256" key="7">
    <source>
        <dbReference type="RuleBase" id="RU000416"/>
    </source>
</evidence>
<dbReference type="Gene3D" id="3.90.120.10">
    <property type="entry name" value="DNA Methylase, subunit A, domain 2"/>
    <property type="match status" value="1"/>
</dbReference>
<keyword evidence="4 6" id="KW-0949">S-adenosyl-L-methionine</keyword>
<keyword evidence="5" id="KW-0680">Restriction system</keyword>
<dbReference type="InterPro" id="IPR050390">
    <property type="entry name" value="C5-Methyltransferase"/>
</dbReference>
<dbReference type="PRINTS" id="PR00105">
    <property type="entry name" value="C5METTRFRASE"/>
</dbReference>
<dbReference type="SUPFAM" id="SSF53335">
    <property type="entry name" value="S-adenosyl-L-methionine-dependent methyltransferases"/>
    <property type="match status" value="1"/>
</dbReference>
<evidence type="ECO:0000256" key="6">
    <source>
        <dbReference type="PROSITE-ProRule" id="PRU01016"/>
    </source>
</evidence>